<dbReference type="PROSITE" id="PS00792">
    <property type="entry name" value="DHPS_1"/>
    <property type="match status" value="1"/>
</dbReference>
<evidence type="ECO:0000256" key="6">
    <source>
        <dbReference type="ARBA" id="ARBA00016919"/>
    </source>
</evidence>
<comment type="pathway">
    <text evidence="3 12">Cofactor biosynthesis; tetrahydrofolate biosynthesis; 7,8-dihydrofolate from 2-amino-4-hydroxy-6-hydroxymethyl-7,8-dihydropteridine diphosphate and 4-aminobenzoate: step 1/2.</text>
</comment>
<dbReference type="Proteomes" id="UP000183047">
    <property type="component" value="Unassembled WGS sequence"/>
</dbReference>
<feature type="domain" description="Pterin-binding" evidence="13">
    <location>
        <begin position="15"/>
        <end position="269"/>
    </location>
</feature>
<dbReference type="InterPro" id="IPR000489">
    <property type="entry name" value="Pterin-binding_dom"/>
</dbReference>
<evidence type="ECO:0000256" key="11">
    <source>
        <dbReference type="ARBA" id="ARBA00030193"/>
    </source>
</evidence>
<name>A0A1G5E8P9_9FIRM</name>
<dbReference type="GO" id="GO:0046654">
    <property type="term" value="P:tetrahydrofolate biosynthetic process"/>
    <property type="evidence" value="ECO:0007669"/>
    <property type="project" value="UniProtKB-UniPathway"/>
</dbReference>
<accession>A0A1G5E8P9</accession>
<dbReference type="GO" id="GO:0046872">
    <property type="term" value="F:metal ion binding"/>
    <property type="evidence" value="ECO:0007669"/>
    <property type="project" value="UniProtKB-KW"/>
</dbReference>
<evidence type="ECO:0000313" key="15">
    <source>
        <dbReference type="Proteomes" id="UP000183047"/>
    </source>
</evidence>
<dbReference type="GO" id="GO:0005829">
    <property type="term" value="C:cytosol"/>
    <property type="evidence" value="ECO:0007669"/>
    <property type="project" value="TreeGrafter"/>
</dbReference>
<keyword evidence="7 12" id="KW-0808">Transferase</keyword>
<dbReference type="GO" id="GO:0046656">
    <property type="term" value="P:folic acid biosynthetic process"/>
    <property type="evidence" value="ECO:0007669"/>
    <property type="project" value="UniProtKB-KW"/>
</dbReference>
<dbReference type="CDD" id="cd00739">
    <property type="entry name" value="DHPS"/>
    <property type="match status" value="1"/>
</dbReference>
<dbReference type="GO" id="GO:0004156">
    <property type="term" value="F:dihydropteroate synthase activity"/>
    <property type="evidence" value="ECO:0007669"/>
    <property type="project" value="UniProtKB-EC"/>
</dbReference>
<dbReference type="InterPro" id="IPR011005">
    <property type="entry name" value="Dihydropteroate_synth-like_sf"/>
</dbReference>
<dbReference type="Gene3D" id="3.20.20.20">
    <property type="entry name" value="Dihydropteroate synthase-like"/>
    <property type="match status" value="1"/>
</dbReference>
<evidence type="ECO:0000256" key="1">
    <source>
        <dbReference type="ARBA" id="ARBA00000012"/>
    </source>
</evidence>
<dbReference type="SUPFAM" id="SSF51717">
    <property type="entry name" value="Dihydropteroate synthetase-like"/>
    <property type="match status" value="1"/>
</dbReference>
<evidence type="ECO:0000256" key="9">
    <source>
        <dbReference type="ARBA" id="ARBA00022842"/>
    </source>
</evidence>
<dbReference type="RefSeq" id="WP_074462418.1">
    <property type="nucleotide sequence ID" value="NZ_FMUR01000010.1"/>
</dbReference>
<dbReference type="EC" id="2.5.1.15" evidence="5 12"/>
<dbReference type="EMBL" id="FMUR01000010">
    <property type="protein sequence ID" value="SCY22878.1"/>
    <property type="molecule type" value="Genomic_DNA"/>
</dbReference>
<evidence type="ECO:0000256" key="12">
    <source>
        <dbReference type="RuleBase" id="RU361205"/>
    </source>
</evidence>
<evidence type="ECO:0000256" key="2">
    <source>
        <dbReference type="ARBA" id="ARBA00001946"/>
    </source>
</evidence>
<dbReference type="AlphaFoldDB" id="A0A1G5E8P9"/>
<dbReference type="OrthoDB" id="9811744at2"/>
<evidence type="ECO:0000313" key="14">
    <source>
        <dbReference type="EMBL" id="SCY22878.1"/>
    </source>
</evidence>
<evidence type="ECO:0000256" key="4">
    <source>
        <dbReference type="ARBA" id="ARBA00009503"/>
    </source>
</evidence>
<dbReference type="Pfam" id="PF00809">
    <property type="entry name" value="Pterin_bind"/>
    <property type="match status" value="1"/>
</dbReference>
<protein>
    <recommendedName>
        <fullName evidence="6 12">Dihydropteroate synthase</fullName>
        <shortName evidence="12">DHPS</shortName>
        <ecNumber evidence="5 12">2.5.1.15</ecNumber>
    </recommendedName>
    <alternativeName>
        <fullName evidence="11 12">Dihydropteroate pyrophosphorylase</fullName>
    </alternativeName>
</protein>
<dbReference type="InterPro" id="IPR045031">
    <property type="entry name" value="DHP_synth-like"/>
</dbReference>
<keyword evidence="9 12" id="KW-0460">Magnesium</keyword>
<comment type="catalytic activity">
    <reaction evidence="1">
        <text>(7,8-dihydropterin-6-yl)methyl diphosphate + 4-aminobenzoate = 7,8-dihydropteroate + diphosphate</text>
        <dbReference type="Rhea" id="RHEA:19949"/>
        <dbReference type="ChEBI" id="CHEBI:17836"/>
        <dbReference type="ChEBI" id="CHEBI:17839"/>
        <dbReference type="ChEBI" id="CHEBI:33019"/>
        <dbReference type="ChEBI" id="CHEBI:72950"/>
        <dbReference type="EC" id="2.5.1.15"/>
    </reaction>
</comment>
<dbReference type="InterPro" id="IPR006390">
    <property type="entry name" value="DHP_synth_dom"/>
</dbReference>
<evidence type="ECO:0000256" key="5">
    <source>
        <dbReference type="ARBA" id="ARBA00012458"/>
    </source>
</evidence>
<dbReference type="UniPathway" id="UPA00077">
    <property type="reaction ID" value="UER00156"/>
</dbReference>
<gene>
    <name evidence="14" type="ORF">SAMN02910451_01833</name>
</gene>
<dbReference type="PROSITE" id="PS50972">
    <property type="entry name" value="PTERIN_BINDING"/>
    <property type="match status" value="1"/>
</dbReference>
<dbReference type="PROSITE" id="PS00793">
    <property type="entry name" value="DHPS_2"/>
    <property type="match status" value="1"/>
</dbReference>
<comment type="function">
    <text evidence="12">Catalyzes the condensation of para-aminobenzoate (pABA) with 6-hydroxymethyl-7,8-dihydropterin diphosphate (DHPt-PP) to form 7,8-dihydropteroate (H2Pte), the immediate precursor of folate derivatives.</text>
</comment>
<comment type="similarity">
    <text evidence="4 12">Belongs to the DHPS family.</text>
</comment>
<comment type="cofactor">
    <cofactor evidence="2 12">
        <name>Mg(2+)</name>
        <dbReference type="ChEBI" id="CHEBI:18420"/>
    </cofactor>
</comment>
<proteinExistence type="inferred from homology"/>
<keyword evidence="15" id="KW-1185">Reference proteome</keyword>
<reference evidence="15" key="1">
    <citation type="submission" date="2016-10" db="EMBL/GenBank/DDBJ databases">
        <authorList>
            <person name="Varghese N."/>
            <person name="Submissions S."/>
        </authorList>
    </citation>
    <scope>NUCLEOTIDE SEQUENCE [LARGE SCALE GENOMIC DNA]</scope>
    <source>
        <strain evidence="15">XBD2006</strain>
    </source>
</reference>
<evidence type="ECO:0000256" key="7">
    <source>
        <dbReference type="ARBA" id="ARBA00022679"/>
    </source>
</evidence>
<dbReference type="NCBIfam" id="TIGR01496">
    <property type="entry name" value="DHPS"/>
    <property type="match status" value="1"/>
</dbReference>
<organism evidence="14 15">
    <name type="scientific">Butyrivibrio hungatei</name>
    <dbReference type="NCBI Taxonomy" id="185008"/>
    <lineage>
        <taxon>Bacteria</taxon>
        <taxon>Bacillati</taxon>
        <taxon>Bacillota</taxon>
        <taxon>Clostridia</taxon>
        <taxon>Lachnospirales</taxon>
        <taxon>Lachnospiraceae</taxon>
        <taxon>Butyrivibrio</taxon>
    </lineage>
</organism>
<keyword evidence="10 12" id="KW-0289">Folate biosynthesis</keyword>
<evidence type="ECO:0000256" key="10">
    <source>
        <dbReference type="ARBA" id="ARBA00022909"/>
    </source>
</evidence>
<sequence length="276" mass="30900">MKIGKKYFDLDSDRSLIMGILNVTPDSFSDGGKYLDVDSALFQAEKMIRDGADIIDVGGESTRPGYTKISCWDEIARINPVVKAIKERFDVPVSVDTYKWEVAEAVIESGADMINDIWGLDYYEDKEHKMAKVVAAAEIPVCIMHNKADRIISMDRISFEREIIEDMKKRIKIAEDNGIYDWNIILDPGVGFAKNFEENMWCISLISQLKKLGYPVLLGISNKSLIGNITGLEVDQRKEGTIALNVLGREFGGKIFRVHDVLANKRALVVADSICG</sequence>
<evidence type="ECO:0000259" key="13">
    <source>
        <dbReference type="PROSITE" id="PS50972"/>
    </source>
</evidence>
<evidence type="ECO:0000256" key="3">
    <source>
        <dbReference type="ARBA" id="ARBA00004763"/>
    </source>
</evidence>
<keyword evidence="8 12" id="KW-0479">Metal-binding</keyword>
<dbReference type="PANTHER" id="PTHR20941:SF1">
    <property type="entry name" value="FOLIC ACID SYNTHESIS PROTEIN FOL1"/>
    <property type="match status" value="1"/>
</dbReference>
<evidence type="ECO:0000256" key="8">
    <source>
        <dbReference type="ARBA" id="ARBA00022723"/>
    </source>
</evidence>
<dbReference type="PANTHER" id="PTHR20941">
    <property type="entry name" value="FOLATE SYNTHESIS PROTEINS"/>
    <property type="match status" value="1"/>
</dbReference>